<dbReference type="GeneID" id="36399987"/>
<dbReference type="EMBL" id="CCYD01000286">
    <property type="protein sequence ID" value="CEG37332.1"/>
    <property type="molecule type" value="Genomic_DNA"/>
</dbReference>
<dbReference type="Proteomes" id="UP000054928">
    <property type="component" value="Unassembled WGS sequence"/>
</dbReference>
<evidence type="ECO:0000313" key="2">
    <source>
        <dbReference type="Proteomes" id="UP000054928"/>
    </source>
</evidence>
<keyword evidence="2" id="KW-1185">Reference proteome</keyword>
<dbReference type="AlphaFoldDB" id="A0A0P1AA91"/>
<accession>A0A0P1AA91</accession>
<name>A0A0P1AA91_PLAHL</name>
<protein>
    <submittedName>
        <fullName evidence="1">Uncharacterized protein</fullName>
    </submittedName>
</protein>
<sequence>MVDFVHLTLKTGRSAAISDILNITTSIVHYCWFLHWRQSKLRSTLNLASARLHSRERYCEWSQRKQVLCAEAGYSMPLEKRWCKFGVSTVITNLWHARLGHAGHDRILSVTIIASAITKLEVKLDSSNTVRGLCMW</sequence>
<dbReference type="RefSeq" id="XP_024573701.1">
    <property type="nucleotide sequence ID" value="XM_024722645.1"/>
</dbReference>
<proteinExistence type="predicted"/>
<organism evidence="1 2">
    <name type="scientific">Plasmopara halstedii</name>
    <name type="common">Downy mildew of sunflower</name>
    <dbReference type="NCBI Taxonomy" id="4781"/>
    <lineage>
        <taxon>Eukaryota</taxon>
        <taxon>Sar</taxon>
        <taxon>Stramenopiles</taxon>
        <taxon>Oomycota</taxon>
        <taxon>Peronosporomycetes</taxon>
        <taxon>Peronosporales</taxon>
        <taxon>Peronosporaceae</taxon>
        <taxon>Plasmopara</taxon>
    </lineage>
</organism>
<reference evidence="2" key="1">
    <citation type="submission" date="2014-09" db="EMBL/GenBank/DDBJ databases">
        <authorList>
            <person name="Sharma Rahul"/>
            <person name="Thines Marco"/>
        </authorList>
    </citation>
    <scope>NUCLEOTIDE SEQUENCE [LARGE SCALE GENOMIC DNA]</scope>
</reference>
<evidence type="ECO:0000313" key="1">
    <source>
        <dbReference type="EMBL" id="CEG37332.1"/>
    </source>
</evidence>